<dbReference type="AlphaFoldDB" id="A0A8J2Z390"/>
<dbReference type="Gene3D" id="3.40.630.30">
    <property type="match status" value="1"/>
</dbReference>
<evidence type="ECO:0000259" key="1">
    <source>
        <dbReference type="PROSITE" id="PS51186"/>
    </source>
</evidence>
<comment type="caution">
    <text evidence="2">The sequence shown here is derived from an EMBL/GenBank/DDBJ whole genome shotgun (WGS) entry which is preliminary data.</text>
</comment>
<dbReference type="PANTHER" id="PTHR43233:SF1">
    <property type="entry name" value="FAMILY N-ACETYLTRANSFERASE, PUTATIVE (AFU_ORTHOLOGUE AFUA_6G03350)-RELATED"/>
    <property type="match status" value="1"/>
</dbReference>
<sequence length="152" mass="17667">MSIAKKDNCNFTFSSDHNDVDVKKVQFWLCECSWSKAIPVSTVEKMIKSSFCVSAFNENNEQIGFSRAITDYCTYAYICDVYVDQDYRGNGIARLMLNIMLEVNDFRKFKHLSLIATPESQSLYESLMFKKTHPDLPHMEICDLNTYVKNRK</sequence>
<dbReference type="GO" id="GO:0016747">
    <property type="term" value="F:acyltransferase activity, transferring groups other than amino-acyl groups"/>
    <property type="evidence" value="ECO:0007669"/>
    <property type="project" value="InterPro"/>
</dbReference>
<keyword evidence="3" id="KW-1185">Reference proteome</keyword>
<gene>
    <name evidence="2" type="ORF">GCM10010995_07650</name>
</gene>
<evidence type="ECO:0000313" key="3">
    <source>
        <dbReference type="Proteomes" id="UP000636949"/>
    </source>
</evidence>
<dbReference type="SUPFAM" id="SSF55729">
    <property type="entry name" value="Acyl-CoA N-acyltransferases (Nat)"/>
    <property type="match status" value="1"/>
</dbReference>
<evidence type="ECO:0000313" key="2">
    <source>
        <dbReference type="EMBL" id="GGF92958.1"/>
    </source>
</evidence>
<name>A0A8J2Z390_9GAMM</name>
<dbReference type="Pfam" id="PF13673">
    <property type="entry name" value="Acetyltransf_10"/>
    <property type="match status" value="1"/>
</dbReference>
<reference evidence="2" key="2">
    <citation type="submission" date="2020-09" db="EMBL/GenBank/DDBJ databases">
        <authorList>
            <person name="Sun Q."/>
            <person name="Zhou Y."/>
        </authorList>
    </citation>
    <scope>NUCLEOTIDE SEQUENCE</scope>
    <source>
        <strain evidence="2">CGMCC 1.15758</strain>
    </source>
</reference>
<reference evidence="2" key="1">
    <citation type="journal article" date="2014" name="Int. J. Syst. Evol. Microbiol.">
        <title>Complete genome sequence of Corynebacterium casei LMG S-19264T (=DSM 44701T), isolated from a smear-ripened cheese.</title>
        <authorList>
            <consortium name="US DOE Joint Genome Institute (JGI-PGF)"/>
            <person name="Walter F."/>
            <person name="Albersmeier A."/>
            <person name="Kalinowski J."/>
            <person name="Ruckert C."/>
        </authorList>
    </citation>
    <scope>NUCLEOTIDE SEQUENCE</scope>
    <source>
        <strain evidence="2">CGMCC 1.15758</strain>
    </source>
</reference>
<dbReference type="PROSITE" id="PS51186">
    <property type="entry name" value="GNAT"/>
    <property type="match status" value="1"/>
</dbReference>
<dbReference type="InterPro" id="IPR016181">
    <property type="entry name" value="Acyl_CoA_acyltransferase"/>
</dbReference>
<feature type="domain" description="N-acetyltransferase" evidence="1">
    <location>
        <begin position="12"/>
        <end position="152"/>
    </location>
</feature>
<organism evidence="2 3">
    <name type="scientific">Cysteiniphilum litorale</name>
    <dbReference type="NCBI Taxonomy" id="2056700"/>
    <lineage>
        <taxon>Bacteria</taxon>
        <taxon>Pseudomonadati</taxon>
        <taxon>Pseudomonadota</taxon>
        <taxon>Gammaproteobacteria</taxon>
        <taxon>Thiotrichales</taxon>
        <taxon>Fastidiosibacteraceae</taxon>
        <taxon>Cysteiniphilum</taxon>
    </lineage>
</organism>
<accession>A0A8J2Z390</accession>
<protein>
    <submittedName>
        <fullName evidence="2">N-acetyltransferase</fullName>
    </submittedName>
</protein>
<dbReference type="RefSeq" id="WP_157968217.1">
    <property type="nucleotide sequence ID" value="NZ_BMJS01000005.1"/>
</dbReference>
<dbReference type="CDD" id="cd04301">
    <property type="entry name" value="NAT_SF"/>
    <property type="match status" value="1"/>
</dbReference>
<dbReference type="PANTHER" id="PTHR43233">
    <property type="entry name" value="FAMILY N-ACETYLTRANSFERASE, PUTATIVE (AFU_ORTHOLOGUE AFUA_6G03350)-RELATED"/>
    <property type="match status" value="1"/>
</dbReference>
<dbReference type="EMBL" id="BMJS01000005">
    <property type="protein sequence ID" value="GGF92958.1"/>
    <property type="molecule type" value="Genomic_DNA"/>
</dbReference>
<proteinExistence type="predicted"/>
<dbReference type="Proteomes" id="UP000636949">
    <property type="component" value="Unassembled WGS sequence"/>
</dbReference>
<dbReference type="OrthoDB" id="3216107at2"/>
<dbReference type="InterPro" id="IPR053144">
    <property type="entry name" value="Acetyltransferase_Butenolide"/>
</dbReference>
<dbReference type="InterPro" id="IPR000182">
    <property type="entry name" value="GNAT_dom"/>
</dbReference>